<keyword evidence="1" id="KW-1133">Transmembrane helix</keyword>
<organism evidence="2 3">
    <name type="scientific">Drosophila mauritiana</name>
    <name type="common">Fruit fly</name>
    <dbReference type="NCBI Taxonomy" id="7226"/>
    <lineage>
        <taxon>Eukaryota</taxon>
        <taxon>Metazoa</taxon>
        <taxon>Ecdysozoa</taxon>
        <taxon>Arthropoda</taxon>
        <taxon>Hexapoda</taxon>
        <taxon>Insecta</taxon>
        <taxon>Pterygota</taxon>
        <taxon>Neoptera</taxon>
        <taxon>Endopterygota</taxon>
        <taxon>Diptera</taxon>
        <taxon>Brachycera</taxon>
        <taxon>Muscomorpha</taxon>
        <taxon>Ephydroidea</taxon>
        <taxon>Drosophilidae</taxon>
        <taxon>Drosophila</taxon>
        <taxon>Sophophora</taxon>
    </lineage>
</organism>
<proteinExistence type="predicted"/>
<dbReference type="Proteomes" id="UP000515162">
    <property type="component" value="Chromosome 3R"/>
</dbReference>
<keyword evidence="2" id="KW-1185">Reference proteome</keyword>
<feature type="transmembrane region" description="Helical" evidence="1">
    <location>
        <begin position="321"/>
        <end position="343"/>
    </location>
</feature>
<evidence type="ECO:0000313" key="2">
    <source>
        <dbReference type="Proteomes" id="UP000515162"/>
    </source>
</evidence>
<feature type="transmembrane region" description="Helical" evidence="1">
    <location>
        <begin position="255"/>
        <end position="277"/>
    </location>
</feature>
<gene>
    <name evidence="3" type="primary">LOC117145610</name>
</gene>
<sequence>MDCKIQNWNYPEVPTLRFNELEIVDVRKSFNNVVMALVCICEDFGIILLESLAKDLNRIRQARIILWIGGKLTRKMLNVIATQVEKYQLYQMIILETKEHSMSNRLTIRLLDPFPSVHFDKIDDILGLKGPIFYTPETNFEGKVINLLPDWDSALKINVTGSPGMSIPIVRNRDYGVIEFALKYNLSLRVLDASYKLTVATSVVPDIQLKSKVHTNMDNLRNWNPHDISSLMVAVPCGKALRIEEVFKQLDVHSWLVYIFIVYGIFVVAEASILAITHRMTGRAYRFTSLIPFLNLRAFRAILGMSFPISRRSSLSLRQLFLAINVFGLIFSSFFSCKLSALLMKHSDQPHVKNFEDLRDSGLPVIAGPTMDPFLKSEAGSDFVKNHLINPKYVSQWDRVQMLLKANTSNAYLLYSEDWNILDNFWKFYGHKMLCKSEHLTIIQALPITYILKNNSMLDRSLFRFMMRLQEYGFVGHWIKQSPYPLRKFIISNGYGVFLDVAMDVQS</sequence>
<evidence type="ECO:0000313" key="3">
    <source>
        <dbReference type="RefSeq" id="XP_033167216.1"/>
    </source>
</evidence>
<accession>A0A6P8KVK8</accession>
<evidence type="ECO:0000256" key="1">
    <source>
        <dbReference type="SAM" id="Phobius"/>
    </source>
</evidence>
<keyword evidence="1" id="KW-0472">Membrane</keyword>
<dbReference type="GeneID" id="117145610"/>
<dbReference type="AlphaFoldDB" id="A0A6P8KVK8"/>
<keyword evidence="1" id="KW-0812">Transmembrane</keyword>
<dbReference type="RefSeq" id="XP_033167216.1">
    <property type="nucleotide sequence ID" value="XM_033311325.1"/>
</dbReference>
<name>A0A6P8KVK8_DROMA</name>
<protein>
    <submittedName>
        <fullName evidence="3">Uncharacterized protein LOC117145610</fullName>
    </submittedName>
</protein>
<reference evidence="3" key="1">
    <citation type="submission" date="2025-08" db="UniProtKB">
        <authorList>
            <consortium name="RefSeq"/>
        </authorList>
    </citation>
    <scope>IDENTIFICATION</scope>
    <source>
        <strain evidence="3">Mau12</strain>
        <tissue evidence="3">Whole Body</tissue>
    </source>
</reference>